<dbReference type="InterPro" id="IPR050351">
    <property type="entry name" value="BphY/WalK/GraS-like"/>
</dbReference>
<keyword evidence="4" id="KW-0597">Phosphoprotein</keyword>
<dbReference type="InterPro" id="IPR005467">
    <property type="entry name" value="His_kinase_dom"/>
</dbReference>
<dbReference type="Pfam" id="PF02518">
    <property type="entry name" value="HATPase_c"/>
    <property type="match status" value="1"/>
</dbReference>
<sequence>MYKRKVIVFAALISVIVILTSALVIATTQITRTNLTQNNIAQALLNEHILVSGTSYRLFKQLTDELIFGKDANQAEVRNKSAIIDQSIAKIIQLEERQRKALGEEATQGSVEDTGALAELLDEIITEFRAVIAEQNRTQIQQRERIQRLLEVTIDNRFREAINAAVSRQSKVVASLNARIETLSQSILWYAILLALFTVPLVFIGFYWLLGVLYQPLNSIREGAEAIAQGNLNHRISRGFDAEFDSIAAAFNSMAEELSEQREKAQHSTRELEYQVSQRTAELTRANQLLQNNDTARKEFLADISHELRTPLSIIRGEAQVTLRQKHVSEQDYKNTLEEVLEQVLNLTRLVDDLLMIARAESGALRIVPQTVDMAELIGSTIDKVQSFSNSQPLALRTELADDLPLISCDPDRIAQVVMILLDNAINYAGKGVSVVIRCNRRGHALYLTVEDNGRGIDADILPFIFDRYFRAADARTGQGSGLGLAIAKAIVEAHKGSITATSAPGQGTRFTIELPTNGGASGNYSIG</sequence>
<dbReference type="SMART" id="SM00304">
    <property type="entry name" value="HAMP"/>
    <property type="match status" value="1"/>
</dbReference>
<evidence type="ECO:0000256" key="9">
    <source>
        <dbReference type="ARBA" id="ARBA00023012"/>
    </source>
</evidence>
<evidence type="ECO:0000256" key="6">
    <source>
        <dbReference type="ARBA" id="ARBA00022741"/>
    </source>
</evidence>
<gene>
    <name evidence="14" type="ORF">I6N98_01860</name>
</gene>
<dbReference type="Gene3D" id="1.10.287.130">
    <property type="match status" value="1"/>
</dbReference>
<proteinExistence type="predicted"/>
<evidence type="ECO:0000259" key="12">
    <source>
        <dbReference type="PROSITE" id="PS50109"/>
    </source>
</evidence>
<keyword evidence="7 14" id="KW-0418">Kinase</keyword>
<feature type="domain" description="Histidine kinase" evidence="12">
    <location>
        <begin position="303"/>
        <end position="519"/>
    </location>
</feature>
<evidence type="ECO:0000256" key="3">
    <source>
        <dbReference type="ARBA" id="ARBA00012438"/>
    </source>
</evidence>
<keyword evidence="11" id="KW-1133">Transmembrane helix</keyword>
<dbReference type="SUPFAM" id="SSF158472">
    <property type="entry name" value="HAMP domain-like"/>
    <property type="match status" value="1"/>
</dbReference>
<dbReference type="FunFam" id="1.10.287.130:FF:000001">
    <property type="entry name" value="Two-component sensor histidine kinase"/>
    <property type="match status" value="1"/>
</dbReference>
<dbReference type="Pfam" id="PF00512">
    <property type="entry name" value="HisKA"/>
    <property type="match status" value="1"/>
</dbReference>
<dbReference type="SUPFAM" id="SSF47384">
    <property type="entry name" value="Homodimeric domain of signal transducing histidine kinase"/>
    <property type="match status" value="1"/>
</dbReference>
<dbReference type="SUPFAM" id="SSF55874">
    <property type="entry name" value="ATPase domain of HSP90 chaperone/DNA topoisomerase II/histidine kinase"/>
    <property type="match status" value="1"/>
</dbReference>
<dbReference type="AlphaFoldDB" id="A0A7T4R1E2"/>
<dbReference type="GO" id="GO:0000155">
    <property type="term" value="F:phosphorelay sensor kinase activity"/>
    <property type="evidence" value="ECO:0007669"/>
    <property type="project" value="InterPro"/>
</dbReference>
<accession>A0A7T4R1E2</accession>
<evidence type="ECO:0000256" key="7">
    <source>
        <dbReference type="ARBA" id="ARBA00022777"/>
    </source>
</evidence>
<comment type="catalytic activity">
    <reaction evidence="1">
        <text>ATP + protein L-histidine = ADP + protein N-phospho-L-histidine.</text>
        <dbReference type="EC" id="2.7.13.3"/>
    </reaction>
</comment>
<dbReference type="EC" id="2.7.13.3" evidence="3"/>
<evidence type="ECO:0000256" key="5">
    <source>
        <dbReference type="ARBA" id="ARBA00022679"/>
    </source>
</evidence>
<evidence type="ECO:0000256" key="2">
    <source>
        <dbReference type="ARBA" id="ARBA00004370"/>
    </source>
</evidence>
<dbReference type="GO" id="GO:0000156">
    <property type="term" value="F:phosphorelay response regulator activity"/>
    <property type="evidence" value="ECO:0007669"/>
    <property type="project" value="TreeGrafter"/>
</dbReference>
<feature type="transmembrane region" description="Helical" evidence="11">
    <location>
        <begin position="187"/>
        <end position="210"/>
    </location>
</feature>
<dbReference type="InterPro" id="IPR036097">
    <property type="entry name" value="HisK_dim/P_sf"/>
</dbReference>
<dbReference type="InterPro" id="IPR004358">
    <property type="entry name" value="Sig_transdc_His_kin-like_C"/>
</dbReference>
<dbReference type="Proteomes" id="UP000596063">
    <property type="component" value="Chromosome"/>
</dbReference>
<evidence type="ECO:0000256" key="1">
    <source>
        <dbReference type="ARBA" id="ARBA00000085"/>
    </source>
</evidence>
<dbReference type="GO" id="GO:0005524">
    <property type="term" value="F:ATP binding"/>
    <property type="evidence" value="ECO:0007669"/>
    <property type="project" value="UniProtKB-KW"/>
</dbReference>
<evidence type="ECO:0000259" key="13">
    <source>
        <dbReference type="PROSITE" id="PS50885"/>
    </source>
</evidence>
<dbReference type="Gene3D" id="3.30.565.10">
    <property type="entry name" value="Histidine kinase-like ATPase, C-terminal domain"/>
    <property type="match status" value="1"/>
</dbReference>
<dbReference type="PROSITE" id="PS50109">
    <property type="entry name" value="HIS_KIN"/>
    <property type="match status" value="1"/>
</dbReference>
<dbReference type="SMART" id="SM00387">
    <property type="entry name" value="HATPase_c"/>
    <property type="match status" value="1"/>
</dbReference>
<dbReference type="PRINTS" id="PR00344">
    <property type="entry name" value="BCTRLSENSOR"/>
</dbReference>
<keyword evidence="15" id="KW-1185">Reference proteome</keyword>
<dbReference type="PANTHER" id="PTHR42878">
    <property type="entry name" value="TWO-COMPONENT HISTIDINE KINASE"/>
    <property type="match status" value="1"/>
</dbReference>
<reference evidence="14 15" key="1">
    <citation type="submission" date="2020-12" db="EMBL/GenBank/DDBJ databases">
        <authorList>
            <person name="Shan Y."/>
        </authorList>
    </citation>
    <scope>NUCLEOTIDE SEQUENCE [LARGE SCALE GENOMIC DNA]</scope>
    <source>
        <strain evidence="15">csc3.9</strain>
    </source>
</reference>
<dbReference type="GO" id="GO:0005886">
    <property type="term" value="C:plasma membrane"/>
    <property type="evidence" value="ECO:0007669"/>
    <property type="project" value="UniProtKB-ARBA"/>
</dbReference>
<keyword evidence="5" id="KW-0808">Transferase</keyword>
<dbReference type="InterPro" id="IPR036890">
    <property type="entry name" value="HATPase_C_sf"/>
</dbReference>
<name>A0A7T4R1E2_9GAMM</name>
<organism evidence="14 15">
    <name type="scientific">Spongiibacter nanhainus</name>
    <dbReference type="NCBI Taxonomy" id="2794344"/>
    <lineage>
        <taxon>Bacteria</taxon>
        <taxon>Pseudomonadati</taxon>
        <taxon>Pseudomonadota</taxon>
        <taxon>Gammaproteobacteria</taxon>
        <taxon>Cellvibrionales</taxon>
        <taxon>Spongiibacteraceae</taxon>
        <taxon>Spongiibacter</taxon>
    </lineage>
</organism>
<dbReference type="CDD" id="cd00082">
    <property type="entry name" value="HisKA"/>
    <property type="match status" value="1"/>
</dbReference>
<dbReference type="CDD" id="cd00075">
    <property type="entry name" value="HATPase"/>
    <property type="match status" value="1"/>
</dbReference>
<comment type="subcellular location">
    <subcellularLocation>
        <location evidence="2">Membrane</location>
    </subcellularLocation>
</comment>
<dbReference type="GO" id="GO:0007234">
    <property type="term" value="P:osmosensory signaling via phosphorelay pathway"/>
    <property type="evidence" value="ECO:0007669"/>
    <property type="project" value="TreeGrafter"/>
</dbReference>
<dbReference type="FunFam" id="3.30.565.10:FF:000006">
    <property type="entry name" value="Sensor histidine kinase WalK"/>
    <property type="match status" value="1"/>
</dbReference>
<dbReference type="InterPro" id="IPR003594">
    <property type="entry name" value="HATPase_dom"/>
</dbReference>
<keyword evidence="11" id="KW-0812">Transmembrane</keyword>
<dbReference type="SMART" id="SM00388">
    <property type="entry name" value="HisKA"/>
    <property type="match status" value="1"/>
</dbReference>
<dbReference type="Gene3D" id="6.10.340.10">
    <property type="match status" value="1"/>
</dbReference>
<keyword evidence="6" id="KW-0547">Nucleotide-binding</keyword>
<dbReference type="InterPro" id="IPR003661">
    <property type="entry name" value="HisK_dim/P_dom"/>
</dbReference>
<dbReference type="GO" id="GO:0030295">
    <property type="term" value="F:protein kinase activator activity"/>
    <property type="evidence" value="ECO:0007669"/>
    <property type="project" value="TreeGrafter"/>
</dbReference>
<keyword evidence="8" id="KW-0067">ATP-binding</keyword>
<keyword evidence="10 11" id="KW-0472">Membrane</keyword>
<evidence type="ECO:0000313" key="14">
    <source>
        <dbReference type="EMBL" id="QQD18643.1"/>
    </source>
</evidence>
<dbReference type="RefSeq" id="WP_198570134.1">
    <property type="nucleotide sequence ID" value="NZ_CP066167.1"/>
</dbReference>
<protein>
    <recommendedName>
        <fullName evidence="3">histidine kinase</fullName>
        <ecNumber evidence="3">2.7.13.3</ecNumber>
    </recommendedName>
</protein>
<dbReference type="PROSITE" id="PS50885">
    <property type="entry name" value="HAMP"/>
    <property type="match status" value="1"/>
</dbReference>
<dbReference type="InterPro" id="IPR003660">
    <property type="entry name" value="HAMP_dom"/>
</dbReference>
<dbReference type="Pfam" id="PF00672">
    <property type="entry name" value="HAMP"/>
    <property type="match status" value="1"/>
</dbReference>
<evidence type="ECO:0000256" key="10">
    <source>
        <dbReference type="ARBA" id="ARBA00023136"/>
    </source>
</evidence>
<evidence type="ECO:0000256" key="8">
    <source>
        <dbReference type="ARBA" id="ARBA00022840"/>
    </source>
</evidence>
<dbReference type="PANTHER" id="PTHR42878:SF7">
    <property type="entry name" value="SENSOR HISTIDINE KINASE GLRK"/>
    <property type="match status" value="1"/>
</dbReference>
<keyword evidence="9" id="KW-0902">Two-component regulatory system</keyword>
<evidence type="ECO:0000256" key="11">
    <source>
        <dbReference type="SAM" id="Phobius"/>
    </source>
</evidence>
<dbReference type="KEGG" id="snan:I6N98_01860"/>
<dbReference type="CDD" id="cd06225">
    <property type="entry name" value="HAMP"/>
    <property type="match status" value="1"/>
</dbReference>
<evidence type="ECO:0000313" key="15">
    <source>
        <dbReference type="Proteomes" id="UP000596063"/>
    </source>
</evidence>
<evidence type="ECO:0000256" key="4">
    <source>
        <dbReference type="ARBA" id="ARBA00022553"/>
    </source>
</evidence>
<dbReference type="EMBL" id="CP066167">
    <property type="protein sequence ID" value="QQD18643.1"/>
    <property type="molecule type" value="Genomic_DNA"/>
</dbReference>
<feature type="domain" description="HAMP" evidence="13">
    <location>
        <begin position="215"/>
        <end position="263"/>
    </location>
</feature>